<keyword evidence="3 6" id="KW-1133">Transmembrane helix</keyword>
<sequence>MERADVFIKTIGSILAGILSIFTGLFGVVFTILLGLMAVDFLTGLIAAYVTEGLKSSKGYKGLLKKVYTMLLIGSVLLIEIAVLKSKGVITDSISGAFCVIEFISIIENGNKMGLNLGFLNKLVSAVKTKTELGDDEQDNNRHLRK</sequence>
<keyword evidence="2 6" id="KW-0812">Transmembrane</keyword>
<organism evidence="7 8">
    <name type="scientific">Paenibacillus roseus</name>
    <dbReference type="NCBI Taxonomy" id="2798579"/>
    <lineage>
        <taxon>Bacteria</taxon>
        <taxon>Bacillati</taxon>
        <taxon>Bacillota</taxon>
        <taxon>Bacilli</taxon>
        <taxon>Bacillales</taxon>
        <taxon>Paenibacillaceae</taxon>
        <taxon>Paenibacillus</taxon>
    </lineage>
</organism>
<reference evidence="7" key="1">
    <citation type="submission" date="2020-12" db="EMBL/GenBank/DDBJ databases">
        <authorList>
            <person name="Huq M.A."/>
        </authorList>
    </citation>
    <scope>NUCLEOTIDE SEQUENCE</scope>
    <source>
        <strain evidence="7">MAHUQ-46</strain>
    </source>
</reference>
<dbReference type="Proteomes" id="UP000640274">
    <property type="component" value="Unassembled WGS sequence"/>
</dbReference>
<evidence type="ECO:0000256" key="1">
    <source>
        <dbReference type="ARBA" id="ARBA00004141"/>
    </source>
</evidence>
<evidence type="ECO:0000313" key="8">
    <source>
        <dbReference type="Proteomes" id="UP000640274"/>
    </source>
</evidence>
<gene>
    <name evidence="7" type="ORF">JFN88_12945</name>
</gene>
<evidence type="ECO:0000256" key="5">
    <source>
        <dbReference type="ARBA" id="ARBA00023600"/>
    </source>
</evidence>
<dbReference type="AlphaFoldDB" id="A0A934J3K3"/>
<name>A0A934J3K3_9BACL</name>
<comment type="caution">
    <text evidence="7">The sequence shown here is derived from an EMBL/GenBank/DDBJ whole genome shotgun (WGS) entry which is preliminary data.</text>
</comment>
<dbReference type="NCBIfam" id="TIGR01593">
    <property type="entry name" value="holin_tox_secr"/>
    <property type="match status" value="1"/>
</dbReference>
<dbReference type="Pfam" id="PF05105">
    <property type="entry name" value="Phage_holin_4_1"/>
    <property type="match status" value="1"/>
</dbReference>
<evidence type="ECO:0000256" key="4">
    <source>
        <dbReference type="ARBA" id="ARBA00023136"/>
    </source>
</evidence>
<dbReference type="EMBL" id="JAELUP010000065">
    <property type="protein sequence ID" value="MBJ6362175.1"/>
    <property type="molecule type" value="Genomic_DNA"/>
</dbReference>
<feature type="transmembrane region" description="Helical" evidence="6">
    <location>
        <begin position="63"/>
        <end position="83"/>
    </location>
</feature>
<feature type="transmembrane region" description="Helical" evidence="6">
    <location>
        <begin position="7"/>
        <end position="26"/>
    </location>
</feature>
<evidence type="ECO:0000313" key="7">
    <source>
        <dbReference type="EMBL" id="MBJ6362175.1"/>
    </source>
</evidence>
<dbReference type="GO" id="GO:0016020">
    <property type="term" value="C:membrane"/>
    <property type="evidence" value="ECO:0007669"/>
    <property type="project" value="UniProtKB-SubCell"/>
</dbReference>
<evidence type="ECO:0000256" key="3">
    <source>
        <dbReference type="ARBA" id="ARBA00022989"/>
    </source>
</evidence>
<comment type="similarity">
    <text evidence="5">Belongs to the bacteriophage holin family. Cp-1 holin subfamily.</text>
</comment>
<accession>A0A934J3K3</accession>
<dbReference type="InterPro" id="IPR006480">
    <property type="entry name" value="Phage_holin_4_1"/>
</dbReference>
<dbReference type="RefSeq" id="WP_199019708.1">
    <property type="nucleotide sequence ID" value="NZ_JAELUP010000065.1"/>
</dbReference>
<evidence type="ECO:0000256" key="6">
    <source>
        <dbReference type="SAM" id="Phobius"/>
    </source>
</evidence>
<keyword evidence="4 6" id="KW-0472">Membrane</keyword>
<evidence type="ECO:0000256" key="2">
    <source>
        <dbReference type="ARBA" id="ARBA00022692"/>
    </source>
</evidence>
<keyword evidence="8" id="KW-1185">Reference proteome</keyword>
<comment type="subcellular location">
    <subcellularLocation>
        <location evidence="1">Membrane</location>
        <topology evidence="1">Multi-pass membrane protein</topology>
    </subcellularLocation>
</comment>
<proteinExistence type="inferred from homology"/>
<protein>
    <submittedName>
        <fullName evidence="7">Phage holin family protein</fullName>
    </submittedName>
</protein>